<dbReference type="InterPro" id="IPR050281">
    <property type="entry name" value="Flavin_monoamine_oxidase"/>
</dbReference>
<dbReference type="EMBL" id="JBIASD010000019">
    <property type="protein sequence ID" value="MFF3669109.1"/>
    <property type="molecule type" value="Genomic_DNA"/>
</dbReference>
<name>A0ABW6SVS0_9ACTN</name>
<evidence type="ECO:0000313" key="5">
    <source>
        <dbReference type="Proteomes" id="UP001602013"/>
    </source>
</evidence>
<gene>
    <name evidence="4" type="ORF">ACFYXI_26325</name>
</gene>
<keyword evidence="2" id="KW-0472">Membrane</keyword>
<feature type="compositionally biased region" description="Gly residues" evidence="1">
    <location>
        <begin position="9"/>
        <end position="55"/>
    </location>
</feature>
<keyword evidence="5" id="KW-1185">Reference proteome</keyword>
<feature type="region of interest" description="Disordered" evidence="1">
    <location>
        <begin position="1"/>
        <end position="60"/>
    </location>
</feature>
<evidence type="ECO:0000259" key="3">
    <source>
        <dbReference type="Pfam" id="PF01593"/>
    </source>
</evidence>
<feature type="transmembrane region" description="Helical" evidence="2">
    <location>
        <begin position="66"/>
        <end position="89"/>
    </location>
</feature>
<evidence type="ECO:0000313" key="4">
    <source>
        <dbReference type="EMBL" id="MFF3669109.1"/>
    </source>
</evidence>
<evidence type="ECO:0000256" key="1">
    <source>
        <dbReference type="SAM" id="MobiDB-lite"/>
    </source>
</evidence>
<dbReference type="Proteomes" id="UP001602013">
    <property type="component" value="Unassembled WGS sequence"/>
</dbReference>
<dbReference type="Gene3D" id="3.90.660.10">
    <property type="match status" value="1"/>
</dbReference>
<keyword evidence="2" id="KW-1133">Transmembrane helix</keyword>
<accession>A0ABW6SVS0</accession>
<feature type="domain" description="Amine oxidase" evidence="3">
    <location>
        <begin position="122"/>
        <end position="554"/>
    </location>
</feature>
<dbReference type="RefSeq" id="WP_387414986.1">
    <property type="nucleotide sequence ID" value="NZ_JBIASD010000019.1"/>
</dbReference>
<reference evidence="4 5" key="1">
    <citation type="submission" date="2024-10" db="EMBL/GenBank/DDBJ databases">
        <title>The Natural Products Discovery Center: Release of the First 8490 Sequenced Strains for Exploring Actinobacteria Biosynthetic Diversity.</title>
        <authorList>
            <person name="Kalkreuter E."/>
            <person name="Kautsar S.A."/>
            <person name="Yang D."/>
            <person name="Bader C.D."/>
            <person name="Teijaro C.N."/>
            <person name="Fluegel L."/>
            <person name="Davis C.M."/>
            <person name="Simpson J.R."/>
            <person name="Lauterbach L."/>
            <person name="Steele A.D."/>
            <person name="Gui C."/>
            <person name="Meng S."/>
            <person name="Li G."/>
            <person name="Viehrig K."/>
            <person name="Ye F."/>
            <person name="Su P."/>
            <person name="Kiefer A.F."/>
            <person name="Nichols A."/>
            <person name="Cepeda A.J."/>
            <person name="Yan W."/>
            <person name="Fan B."/>
            <person name="Jiang Y."/>
            <person name="Adhikari A."/>
            <person name="Zheng C.-J."/>
            <person name="Schuster L."/>
            <person name="Cowan T.M."/>
            <person name="Smanski M.J."/>
            <person name="Chevrette M.G."/>
            <person name="De Carvalho L.P.S."/>
            <person name="Shen B."/>
        </authorList>
    </citation>
    <scope>NUCLEOTIDE SEQUENCE [LARGE SCALE GENOMIC DNA]</scope>
    <source>
        <strain evidence="4 5">NPDC002173</strain>
    </source>
</reference>
<evidence type="ECO:0000256" key="2">
    <source>
        <dbReference type="SAM" id="Phobius"/>
    </source>
</evidence>
<protein>
    <submittedName>
        <fullName evidence="4">Flavin monoamine oxidase family protein</fullName>
    </submittedName>
</protein>
<dbReference type="SUPFAM" id="SSF54373">
    <property type="entry name" value="FAD-linked reductases, C-terminal domain"/>
    <property type="match status" value="1"/>
</dbReference>
<sequence>MTTTDSGVPDGGSIGAAGGAPNGPDGSDGGSPGGSGGGLPGGPGKGSPGGLPGRGGRGRTLTRRGLLVGLGAAGGAGAMYAAMGALGLAPDRQTRDYTPPRKSDFTLNGRAGATVVILGAGVAGLACAYELGKAGYDCTILEARDQVGGRNLTLRRGDRLPEISGKTQEATFGEGVYFNAGPGRIAQWMITLDYCRELGVPIEVFVNENPSAYVYTSGMRAPLRARTARADTYGYVSELLAKATHTGALDRRLTAQDKELLLDFLSAFGDIGDRYAYTGTERRGEPAGAPPSLSEVLGYRIGRSVSFGLTYDQAMPMLQPVGGMDAIVTGLVKAVGADRIRTSAPATRITNRPDGVEVAYKGGSIRADYCVAALPPHILARIPGNLDRRTVDALSTPKPLPSGKIGLEYRTRWWEEQDHIYGGVTETDLDIQHIWYPSYGFHGRSGLIVGYYNTGAAAELYGGLAHPERERRALAQGAKIHGGKYGHGLRSSVSIAWHRQPHIEGGWVGWPSYEGGFAHLQKPDGRVYFAGDWLTHLVAWQAGSFESARNVVTQLHDRVLKES</sequence>
<dbReference type="Pfam" id="PF01593">
    <property type="entry name" value="Amino_oxidase"/>
    <property type="match status" value="1"/>
</dbReference>
<proteinExistence type="predicted"/>
<dbReference type="PANTHER" id="PTHR10742:SF410">
    <property type="entry name" value="LYSINE-SPECIFIC HISTONE DEMETHYLASE 2"/>
    <property type="match status" value="1"/>
</dbReference>
<dbReference type="Gene3D" id="3.50.50.60">
    <property type="entry name" value="FAD/NAD(P)-binding domain"/>
    <property type="match status" value="1"/>
</dbReference>
<organism evidence="4 5">
    <name type="scientific">Microtetraspora malaysiensis</name>
    <dbReference type="NCBI Taxonomy" id="161358"/>
    <lineage>
        <taxon>Bacteria</taxon>
        <taxon>Bacillati</taxon>
        <taxon>Actinomycetota</taxon>
        <taxon>Actinomycetes</taxon>
        <taxon>Streptosporangiales</taxon>
        <taxon>Streptosporangiaceae</taxon>
        <taxon>Microtetraspora</taxon>
    </lineage>
</organism>
<dbReference type="PANTHER" id="PTHR10742">
    <property type="entry name" value="FLAVIN MONOAMINE OXIDASE"/>
    <property type="match status" value="1"/>
</dbReference>
<comment type="caution">
    <text evidence="4">The sequence shown here is derived from an EMBL/GenBank/DDBJ whole genome shotgun (WGS) entry which is preliminary data.</text>
</comment>
<dbReference type="InterPro" id="IPR002937">
    <property type="entry name" value="Amino_oxidase"/>
</dbReference>
<dbReference type="InterPro" id="IPR036188">
    <property type="entry name" value="FAD/NAD-bd_sf"/>
</dbReference>
<keyword evidence="2" id="KW-0812">Transmembrane</keyword>
<dbReference type="SUPFAM" id="SSF51905">
    <property type="entry name" value="FAD/NAD(P)-binding domain"/>
    <property type="match status" value="1"/>
</dbReference>
<dbReference type="Gene3D" id="1.20.1440.240">
    <property type="match status" value="1"/>
</dbReference>